<proteinExistence type="inferred from homology"/>
<protein>
    <submittedName>
        <fullName evidence="8">Sigma-70 region 2</fullName>
    </submittedName>
</protein>
<dbReference type="InterPro" id="IPR036388">
    <property type="entry name" value="WH-like_DNA-bd_sf"/>
</dbReference>
<evidence type="ECO:0000256" key="3">
    <source>
        <dbReference type="ARBA" id="ARBA00023082"/>
    </source>
</evidence>
<accession>A0A1M7PED8</accession>
<dbReference type="Gene3D" id="1.10.1740.10">
    <property type="match status" value="1"/>
</dbReference>
<dbReference type="InterPro" id="IPR013325">
    <property type="entry name" value="RNA_pol_sigma_r2"/>
</dbReference>
<name>A0A1M7PED8_9BACT</name>
<evidence type="ECO:0000259" key="6">
    <source>
        <dbReference type="Pfam" id="PF04542"/>
    </source>
</evidence>
<feature type="region of interest" description="Disordered" evidence="5">
    <location>
        <begin position="1"/>
        <end position="22"/>
    </location>
</feature>
<dbReference type="NCBIfam" id="TIGR02937">
    <property type="entry name" value="sigma70-ECF"/>
    <property type="match status" value="1"/>
</dbReference>
<evidence type="ECO:0000256" key="5">
    <source>
        <dbReference type="SAM" id="MobiDB-lite"/>
    </source>
</evidence>
<dbReference type="InterPro" id="IPR014284">
    <property type="entry name" value="RNA_pol_sigma-70_dom"/>
</dbReference>
<reference evidence="8 9" key="1">
    <citation type="submission" date="2016-11" db="EMBL/GenBank/DDBJ databases">
        <authorList>
            <person name="Jaros S."/>
            <person name="Januszkiewicz K."/>
            <person name="Wedrychowicz H."/>
        </authorList>
    </citation>
    <scope>NUCLEOTIDE SEQUENCE [LARGE SCALE GENOMIC DNA]</scope>
    <source>
        <strain evidence="8 9">CGMCC 1.6102</strain>
    </source>
</reference>
<dbReference type="InterPro" id="IPR007627">
    <property type="entry name" value="RNA_pol_sigma70_r2"/>
</dbReference>
<dbReference type="Pfam" id="PF04542">
    <property type="entry name" value="Sigma70_r2"/>
    <property type="match status" value="1"/>
</dbReference>
<evidence type="ECO:0000259" key="7">
    <source>
        <dbReference type="Pfam" id="PF08281"/>
    </source>
</evidence>
<evidence type="ECO:0000256" key="4">
    <source>
        <dbReference type="ARBA" id="ARBA00023163"/>
    </source>
</evidence>
<dbReference type="SUPFAM" id="SSF88659">
    <property type="entry name" value="Sigma3 and sigma4 domains of RNA polymerase sigma factors"/>
    <property type="match status" value="1"/>
</dbReference>
<keyword evidence="9" id="KW-1185">Reference proteome</keyword>
<dbReference type="InterPro" id="IPR013249">
    <property type="entry name" value="RNA_pol_sigma70_r4_t2"/>
</dbReference>
<evidence type="ECO:0000313" key="8">
    <source>
        <dbReference type="EMBL" id="SHN15387.1"/>
    </source>
</evidence>
<evidence type="ECO:0000256" key="2">
    <source>
        <dbReference type="ARBA" id="ARBA00023015"/>
    </source>
</evidence>
<dbReference type="GO" id="GO:0016987">
    <property type="term" value="F:sigma factor activity"/>
    <property type="evidence" value="ECO:0007669"/>
    <property type="project" value="UniProtKB-KW"/>
</dbReference>
<dbReference type="Proteomes" id="UP000184513">
    <property type="component" value="Unassembled WGS sequence"/>
</dbReference>
<sequence>MSKPNKYTDLQKGGDFKLSGSERPLAEAESSLWLQFRQGSETAFIKIYERYFDQLFDYGLRFSGQPQLVEDCIQDIFIQIRLRREGLGDTDSIKFYLMKCLKRKLIREAGKIGKNVDFKDNESFSLEYSPEQVLIDQQIHEEQGIKLNQALKKLSGRKKEALYYFYFEGLSYQQISELMGLSQVKSARNLIYQAISTLRSSIN</sequence>
<dbReference type="GO" id="GO:0003677">
    <property type="term" value="F:DNA binding"/>
    <property type="evidence" value="ECO:0007669"/>
    <property type="project" value="InterPro"/>
</dbReference>
<dbReference type="InterPro" id="IPR013324">
    <property type="entry name" value="RNA_pol_sigma_r3/r4-like"/>
</dbReference>
<dbReference type="STRING" id="388280.SAMN04488057_108125"/>
<dbReference type="PANTHER" id="PTHR43133">
    <property type="entry name" value="RNA POLYMERASE ECF-TYPE SIGMA FACTO"/>
    <property type="match status" value="1"/>
</dbReference>
<feature type="domain" description="RNA polymerase sigma factor 70 region 4 type 2" evidence="7">
    <location>
        <begin position="147"/>
        <end position="195"/>
    </location>
</feature>
<dbReference type="InterPro" id="IPR039425">
    <property type="entry name" value="RNA_pol_sigma-70-like"/>
</dbReference>
<dbReference type="PANTHER" id="PTHR43133:SF46">
    <property type="entry name" value="RNA POLYMERASE SIGMA-70 FACTOR ECF SUBFAMILY"/>
    <property type="match status" value="1"/>
</dbReference>
<dbReference type="GO" id="GO:0006352">
    <property type="term" value="P:DNA-templated transcription initiation"/>
    <property type="evidence" value="ECO:0007669"/>
    <property type="project" value="InterPro"/>
</dbReference>
<evidence type="ECO:0000313" key="9">
    <source>
        <dbReference type="Proteomes" id="UP000184513"/>
    </source>
</evidence>
<dbReference type="Pfam" id="PF08281">
    <property type="entry name" value="Sigma70_r4_2"/>
    <property type="match status" value="1"/>
</dbReference>
<organism evidence="8 9">
    <name type="scientific">Cyclobacterium lianum</name>
    <dbReference type="NCBI Taxonomy" id="388280"/>
    <lineage>
        <taxon>Bacteria</taxon>
        <taxon>Pseudomonadati</taxon>
        <taxon>Bacteroidota</taxon>
        <taxon>Cytophagia</taxon>
        <taxon>Cytophagales</taxon>
        <taxon>Cyclobacteriaceae</taxon>
        <taxon>Cyclobacterium</taxon>
    </lineage>
</organism>
<feature type="domain" description="RNA polymerase sigma-70 region 2" evidence="6">
    <location>
        <begin position="47"/>
        <end position="108"/>
    </location>
</feature>
<keyword evidence="3" id="KW-0731">Sigma factor</keyword>
<dbReference type="Gene3D" id="1.10.10.10">
    <property type="entry name" value="Winged helix-like DNA-binding domain superfamily/Winged helix DNA-binding domain"/>
    <property type="match status" value="1"/>
</dbReference>
<evidence type="ECO:0000256" key="1">
    <source>
        <dbReference type="ARBA" id="ARBA00010641"/>
    </source>
</evidence>
<gene>
    <name evidence="8" type="ORF">SAMN04488057_108125</name>
</gene>
<dbReference type="CDD" id="cd06171">
    <property type="entry name" value="Sigma70_r4"/>
    <property type="match status" value="1"/>
</dbReference>
<dbReference type="AlphaFoldDB" id="A0A1M7PED8"/>
<dbReference type="EMBL" id="FRCY01000008">
    <property type="protein sequence ID" value="SHN15387.1"/>
    <property type="molecule type" value="Genomic_DNA"/>
</dbReference>
<dbReference type="SUPFAM" id="SSF88946">
    <property type="entry name" value="Sigma2 domain of RNA polymerase sigma factors"/>
    <property type="match status" value="1"/>
</dbReference>
<comment type="similarity">
    <text evidence="1">Belongs to the sigma-70 factor family. ECF subfamily.</text>
</comment>
<keyword evidence="2" id="KW-0805">Transcription regulation</keyword>
<dbReference type="OrthoDB" id="9150024at2"/>
<keyword evidence="4" id="KW-0804">Transcription</keyword>
<dbReference type="RefSeq" id="WP_084097326.1">
    <property type="nucleotide sequence ID" value="NZ_FRCY01000008.1"/>
</dbReference>